<accession>A0ABQ6G708</accession>
<dbReference type="InterPro" id="IPR013096">
    <property type="entry name" value="Cupin_2"/>
</dbReference>
<dbReference type="Pfam" id="PF07883">
    <property type="entry name" value="Cupin_2"/>
    <property type="match status" value="1"/>
</dbReference>
<keyword evidence="3" id="KW-0804">Transcription</keyword>
<dbReference type="SUPFAM" id="SSF46689">
    <property type="entry name" value="Homeodomain-like"/>
    <property type="match status" value="2"/>
</dbReference>
<evidence type="ECO:0000313" key="6">
    <source>
        <dbReference type="Proteomes" id="UP001157114"/>
    </source>
</evidence>
<evidence type="ECO:0000256" key="1">
    <source>
        <dbReference type="ARBA" id="ARBA00023015"/>
    </source>
</evidence>
<evidence type="ECO:0000256" key="3">
    <source>
        <dbReference type="ARBA" id="ARBA00023163"/>
    </source>
</evidence>
<reference evidence="5 6" key="1">
    <citation type="submission" date="2023-03" db="EMBL/GenBank/DDBJ databases">
        <title>Draft genome sequence of the bacteria which degrade cell wall of Tricholomamatutake.</title>
        <authorList>
            <person name="Konishi Y."/>
            <person name="Fukuta Y."/>
            <person name="Shirasaka N."/>
        </authorList>
    </citation>
    <scope>NUCLEOTIDE SEQUENCE [LARGE SCALE GENOMIC DNA]</scope>
    <source>
        <strain evidence="6">mu1</strain>
    </source>
</reference>
<keyword evidence="1" id="KW-0805">Transcription regulation</keyword>
<sequence>MDLSDISFPVKQLTNFSALSPSVHWAQLHQTIKNNEYPLRQIYDFELLYVLDGRITAHLGECEYTLSTGEMLFISAGVPHKLDIQSGQQALFLGIHFDFFDEFNIVVDQDIIVKNEEAVAADFCLEAVIPGYSPLSANPVMIPSKEIVKEMERIIAEFSEQQPGFEVVCKGLMLNVLIGLYRSQITTVPHSSTTKERLAPVVEWIEHHYAADCSNQTLAKQLNIHEDYLGKQFKSVYGMTMNKYVQAIRHREAKRLLRESDHSIEQIGREVGYEDMHYFSRIFSKWEGLSPREYKKTVQFY</sequence>
<gene>
    <name evidence="5" type="primary">rhaR_1</name>
    <name evidence="5" type="ORF">MU1_11180</name>
</gene>
<dbReference type="SMART" id="SM00342">
    <property type="entry name" value="HTH_ARAC"/>
    <property type="match status" value="1"/>
</dbReference>
<organism evidence="5 6">
    <name type="scientific">Paenibacillus glycanilyticus</name>
    <dbReference type="NCBI Taxonomy" id="126569"/>
    <lineage>
        <taxon>Bacteria</taxon>
        <taxon>Bacillati</taxon>
        <taxon>Bacillota</taxon>
        <taxon>Bacilli</taxon>
        <taxon>Bacillales</taxon>
        <taxon>Paenibacillaceae</taxon>
        <taxon>Paenibacillus</taxon>
    </lineage>
</organism>
<dbReference type="PANTHER" id="PTHR43280">
    <property type="entry name" value="ARAC-FAMILY TRANSCRIPTIONAL REGULATOR"/>
    <property type="match status" value="1"/>
</dbReference>
<dbReference type="Gene3D" id="1.10.10.60">
    <property type="entry name" value="Homeodomain-like"/>
    <property type="match status" value="2"/>
</dbReference>
<comment type="caution">
    <text evidence="5">The sequence shown here is derived from an EMBL/GenBank/DDBJ whole genome shotgun (WGS) entry which is preliminary data.</text>
</comment>
<dbReference type="PROSITE" id="PS01124">
    <property type="entry name" value="HTH_ARAC_FAMILY_2"/>
    <property type="match status" value="1"/>
</dbReference>
<dbReference type="Proteomes" id="UP001157114">
    <property type="component" value="Unassembled WGS sequence"/>
</dbReference>
<evidence type="ECO:0000259" key="4">
    <source>
        <dbReference type="PROSITE" id="PS01124"/>
    </source>
</evidence>
<dbReference type="InterPro" id="IPR014710">
    <property type="entry name" value="RmlC-like_jellyroll"/>
</dbReference>
<dbReference type="InterPro" id="IPR018060">
    <property type="entry name" value="HTH_AraC"/>
</dbReference>
<dbReference type="SUPFAM" id="SSF51215">
    <property type="entry name" value="Regulatory protein AraC"/>
    <property type="match status" value="1"/>
</dbReference>
<evidence type="ECO:0000313" key="5">
    <source>
        <dbReference type="EMBL" id="GLX66774.1"/>
    </source>
</evidence>
<dbReference type="PANTHER" id="PTHR43280:SF28">
    <property type="entry name" value="HTH-TYPE TRANSCRIPTIONAL ACTIVATOR RHAS"/>
    <property type="match status" value="1"/>
</dbReference>
<keyword evidence="2" id="KW-0238">DNA-binding</keyword>
<dbReference type="InterPro" id="IPR020449">
    <property type="entry name" value="Tscrpt_reg_AraC-type_HTH"/>
</dbReference>
<dbReference type="Pfam" id="PF12833">
    <property type="entry name" value="HTH_18"/>
    <property type="match status" value="1"/>
</dbReference>
<dbReference type="PRINTS" id="PR00032">
    <property type="entry name" value="HTHARAC"/>
</dbReference>
<evidence type="ECO:0000256" key="2">
    <source>
        <dbReference type="ARBA" id="ARBA00023125"/>
    </source>
</evidence>
<dbReference type="InterPro" id="IPR037923">
    <property type="entry name" value="HTH-like"/>
</dbReference>
<feature type="domain" description="HTH araC/xylS-type" evidence="4">
    <location>
        <begin position="199"/>
        <end position="297"/>
    </location>
</feature>
<keyword evidence="6" id="KW-1185">Reference proteome</keyword>
<protein>
    <submittedName>
        <fullName evidence="5">AraC family transcriptional regulator</fullName>
    </submittedName>
</protein>
<dbReference type="EMBL" id="BSSQ01000004">
    <property type="protein sequence ID" value="GLX66774.1"/>
    <property type="molecule type" value="Genomic_DNA"/>
</dbReference>
<dbReference type="InterPro" id="IPR009057">
    <property type="entry name" value="Homeodomain-like_sf"/>
</dbReference>
<name>A0ABQ6G708_9BACL</name>
<dbReference type="RefSeq" id="WP_284237487.1">
    <property type="nucleotide sequence ID" value="NZ_BSSQ01000004.1"/>
</dbReference>
<proteinExistence type="predicted"/>
<dbReference type="Gene3D" id="2.60.120.10">
    <property type="entry name" value="Jelly Rolls"/>
    <property type="match status" value="1"/>
</dbReference>